<evidence type="ECO:0000256" key="3">
    <source>
        <dbReference type="ARBA" id="ARBA00012438"/>
    </source>
</evidence>
<evidence type="ECO:0000256" key="12">
    <source>
        <dbReference type="ARBA" id="ARBA00023136"/>
    </source>
</evidence>
<dbReference type="Pfam" id="PF02743">
    <property type="entry name" value="dCache_1"/>
    <property type="match status" value="1"/>
</dbReference>
<dbReference type="CDD" id="cd00130">
    <property type="entry name" value="PAS"/>
    <property type="match status" value="1"/>
</dbReference>
<organism evidence="16 17">
    <name type="scientific">Shewanella xiamenensis</name>
    <dbReference type="NCBI Taxonomy" id="332186"/>
    <lineage>
        <taxon>Bacteria</taxon>
        <taxon>Pseudomonadati</taxon>
        <taxon>Pseudomonadota</taxon>
        <taxon>Gammaproteobacteria</taxon>
        <taxon>Alteromonadales</taxon>
        <taxon>Shewanellaceae</taxon>
        <taxon>Shewanella</taxon>
    </lineage>
</organism>
<feature type="transmembrane region" description="Helical" evidence="14">
    <location>
        <begin position="20"/>
        <end position="44"/>
    </location>
</feature>
<evidence type="ECO:0000313" key="17">
    <source>
        <dbReference type="Proteomes" id="UP001187859"/>
    </source>
</evidence>
<keyword evidence="4" id="KW-1003">Cell membrane</keyword>
<dbReference type="Pfam" id="PF08448">
    <property type="entry name" value="PAS_4"/>
    <property type="match status" value="1"/>
</dbReference>
<dbReference type="RefSeq" id="WP_037426764.1">
    <property type="nucleotide sequence ID" value="NZ_AP026732.1"/>
</dbReference>
<evidence type="ECO:0000256" key="5">
    <source>
        <dbReference type="ARBA" id="ARBA00022679"/>
    </source>
</evidence>
<evidence type="ECO:0000256" key="6">
    <source>
        <dbReference type="ARBA" id="ARBA00022692"/>
    </source>
</evidence>
<dbReference type="GO" id="GO:0030295">
    <property type="term" value="F:protein kinase activator activity"/>
    <property type="evidence" value="ECO:0007669"/>
    <property type="project" value="TreeGrafter"/>
</dbReference>
<dbReference type="EMBL" id="JASGOQ010000001">
    <property type="protein sequence ID" value="MDV5390678.1"/>
    <property type="molecule type" value="Genomic_DNA"/>
</dbReference>
<keyword evidence="7" id="KW-0547">Nucleotide-binding</keyword>
<dbReference type="SMART" id="SM00091">
    <property type="entry name" value="PAS"/>
    <property type="match status" value="1"/>
</dbReference>
<proteinExistence type="predicted"/>
<dbReference type="GO" id="GO:0007234">
    <property type="term" value="P:osmosensory signaling via phosphorelay pathway"/>
    <property type="evidence" value="ECO:0007669"/>
    <property type="project" value="TreeGrafter"/>
</dbReference>
<comment type="subcellular location">
    <subcellularLocation>
        <location evidence="2">Cell membrane</location>
        <topology evidence="2">Multi-pass membrane protein</topology>
    </subcellularLocation>
</comment>
<comment type="catalytic activity">
    <reaction evidence="1">
        <text>ATP + protein L-histidine = ADP + protein N-phospho-L-histidine.</text>
        <dbReference type="EC" id="2.7.13.3"/>
    </reaction>
</comment>
<dbReference type="Gene3D" id="3.30.450.20">
    <property type="entry name" value="PAS domain"/>
    <property type="match status" value="2"/>
</dbReference>
<keyword evidence="10 14" id="KW-1133">Transmembrane helix</keyword>
<keyword evidence="12 14" id="KW-0472">Membrane</keyword>
<feature type="coiled-coil region" evidence="13">
    <location>
        <begin position="595"/>
        <end position="644"/>
    </location>
</feature>
<reference evidence="16" key="1">
    <citation type="submission" date="2023-05" db="EMBL/GenBank/DDBJ databases">
        <title>Colonisation of extended spectrum b-lactamase- and carbapenemase-producing bacteria on hospital surfaces from low- and middle-income countries.</title>
        <authorList>
            <person name="Nieto-Rosado M."/>
            <person name="Sands K."/>
            <person name="Iregbu K."/>
            <person name="Zahra R."/>
            <person name="Mazarati J.B."/>
            <person name="Mehtar S."/>
            <person name="Barnards-Group B."/>
            <person name="Walsh T.R."/>
        </authorList>
    </citation>
    <scope>NUCLEOTIDE SEQUENCE</scope>
    <source>
        <strain evidence="16">PP-E493</strain>
    </source>
</reference>
<feature type="transmembrane region" description="Helical" evidence="14">
    <location>
        <begin position="386"/>
        <end position="404"/>
    </location>
</feature>
<dbReference type="Gene3D" id="3.30.565.10">
    <property type="entry name" value="Histidine kinase-like ATPase, C-terminal domain"/>
    <property type="match status" value="1"/>
</dbReference>
<dbReference type="CDD" id="cd12913">
    <property type="entry name" value="PDC1_MCP_like"/>
    <property type="match status" value="1"/>
</dbReference>
<dbReference type="EC" id="2.7.13.3" evidence="3"/>
<keyword evidence="11" id="KW-0902">Two-component regulatory system</keyword>
<evidence type="ECO:0000256" key="8">
    <source>
        <dbReference type="ARBA" id="ARBA00022777"/>
    </source>
</evidence>
<evidence type="ECO:0000256" key="10">
    <source>
        <dbReference type="ARBA" id="ARBA00022989"/>
    </source>
</evidence>
<evidence type="ECO:0000256" key="14">
    <source>
        <dbReference type="SAM" id="Phobius"/>
    </source>
</evidence>
<keyword evidence="6 14" id="KW-0812">Transmembrane</keyword>
<dbReference type="InterPro" id="IPR013656">
    <property type="entry name" value="PAS_4"/>
</dbReference>
<keyword evidence="8" id="KW-0418">Kinase</keyword>
<name>A0AAE4Q0W2_9GAMM</name>
<dbReference type="Pfam" id="PF02518">
    <property type="entry name" value="HATPase_c"/>
    <property type="match status" value="1"/>
</dbReference>
<protein>
    <recommendedName>
        <fullName evidence="3">histidine kinase</fullName>
        <ecNumber evidence="3">2.7.13.3</ecNumber>
    </recommendedName>
</protein>
<dbReference type="InterPro" id="IPR003594">
    <property type="entry name" value="HATPase_dom"/>
</dbReference>
<dbReference type="PANTHER" id="PTHR42878:SF7">
    <property type="entry name" value="SENSOR HISTIDINE KINASE GLRK"/>
    <property type="match status" value="1"/>
</dbReference>
<evidence type="ECO:0000259" key="15">
    <source>
        <dbReference type="PROSITE" id="PS50112"/>
    </source>
</evidence>
<dbReference type="InterPro" id="IPR033479">
    <property type="entry name" value="dCache_1"/>
</dbReference>
<evidence type="ECO:0000256" key="7">
    <source>
        <dbReference type="ARBA" id="ARBA00022741"/>
    </source>
</evidence>
<dbReference type="GO" id="GO:0004673">
    <property type="term" value="F:protein histidine kinase activity"/>
    <property type="evidence" value="ECO:0007669"/>
    <property type="project" value="UniProtKB-EC"/>
</dbReference>
<accession>A0AAE4Q0W2</accession>
<dbReference type="SUPFAM" id="SSF55874">
    <property type="entry name" value="ATPase domain of HSP90 chaperone/DNA topoisomerase II/histidine kinase"/>
    <property type="match status" value="1"/>
</dbReference>
<dbReference type="GO" id="GO:0005886">
    <property type="term" value="C:plasma membrane"/>
    <property type="evidence" value="ECO:0007669"/>
    <property type="project" value="UniProtKB-SubCell"/>
</dbReference>
<dbReference type="GO" id="GO:0005524">
    <property type="term" value="F:ATP binding"/>
    <property type="evidence" value="ECO:0007669"/>
    <property type="project" value="UniProtKB-KW"/>
</dbReference>
<sequence>MDKRPIFAPQASLTQWQKSLPFKLSLLQLIIASILIFSTAWVILNIQTQQISEQQTLLNQNHGQIIIAKLQEMTSQVENQVNAISQIAMLYRHEPEQLSKSIPVLLSIESQKDIISGGGIWPEPGAFNRQKFRDSLFWAHNIRGELVAIDSYNSDNFPSYHTEEWYRPTRFFPAGKVFWSKSYIDPTTHEPMVTASSAMWVDHQFIGAATTDISLEKLNQLLRNAMLDVSGYVVAIDHQNQILAFPNRDNTRQSQSDTTHHLMSFDALAKVEHAFTPIASALQLADRSFIDQAIAERVFTQEQMDNLTRLSSDNEREMLSAIVNDNAKNHFTTPRRIASIALTMDPVLKAPSLVSVFLMPHTYWKILVVTPVAPLQDTAKKLIEKVGLSLVAIQMLGLISLFILQHRLIMAPIMEMVRALKRNDSASIELKAKERHDEVGLLAKTFLSRTQQLEIAMASLDASNLALEQQLLSQQHVQQELNRHKEQLRSLLDFASTIIYIKDLNGRYTLVNHKYCEVLGIERRKIIGAMDFELFPAPLAQLYQQNDQRVNHRHDALHFEEPIPTPRGEIIYQMTKFDIRDDEDNSIGVGAIGFNVDLKKRQEKAQEKLLEQQQQQIKEQQHQTQLAQQELALMREQIGELNHEITQQIQLNLNKQQSLKLMQHFLAEVINQMMQEQDRLLAQVCQIRQGEYVDQSAKAVHLMSQQAVRLRQISQLFTDQHSEIRPLHLAQFLQHLLSLLQPQLLKAQVKVNLNCDELLIIDGNAWQYLQFFYRLLNNTLQHAFKEHHQHREILLQLDKRGNELHILLQDNGVGISTAHLEQLRHDILQRQCTGTLSCLNLWIKYELNGELIVNSELNLGTQIECYWPLATV</sequence>
<dbReference type="InterPro" id="IPR036890">
    <property type="entry name" value="HATPase_C_sf"/>
</dbReference>
<evidence type="ECO:0000256" key="9">
    <source>
        <dbReference type="ARBA" id="ARBA00022840"/>
    </source>
</evidence>
<dbReference type="InterPro" id="IPR000014">
    <property type="entry name" value="PAS"/>
</dbReference>
<dbReference type="InterPro" id="IPR035965">
    <property type="entry name" value="PAS-like_dom_sf"/>
</dbReference>
<evidence type="ECO:0000256" key="2">
    <source>
        <dbReference type="ARBA" id="ARBA00004651"/>
    </source>
</evidence>
<dbReference type="NCBIfam" id="TIGR00229">
    <property type="entry name" value="sensory_box"/>
    <property type="match status" value="1"/>
</dbReference>
<feature type="domain" description="PAS" evidence="15">
    <location>
        <begin position="484"/>
        <end position="528"/>
    </location>
</feature>
<evidence type="ECO:0000256" key="4">
    <source>
        <dbReference type="ARBA" id="ARBA00022475"/>
    </source>
</evidence>
<evidence type="ECO:0000256" key="13">
    <source>
        <dbReference type="SAM" id="Coils"/>
    </source>
</evidence>
<dbReference type="PROSITE" id="PS50112">
    <property type="entry name" value="PAS"/>
    <property type="match status" value="1"/>
</dbReference>
<dbReference type="AlphaFoldDB" id="A0AAE4Q0W2"/>
<keyword evidence="13" id="KW-0175">Coiled coil</keyword>
<dbReference type="Proteomes" id="UP001187859">
    <property type="component" value="Unassembled WGS sequence"/>
</dbReference>
<evidence type="ECO:0000256" key="11">
    <source>
        <dbReference type="ARBA" id="ARBA00023012"/>
    </source>
</evidence>
<evidence type="ECO:0000313" key="16">
    <source>
        <dbReference type="EMBL" id="MDV5390678.1"/>
    </source>
</evidence>
<dbReference type="PANTHER" id="PTHR42878">
    <property type="entry name" value="TWO-COMPONENT HISTIDINE KINASE"/>
    <property type="match status" value="1"/>
</dbReference>
<dbReference type="InterPro" id="IPR050351">
    <property type="entry name" value="BphY/WalK/GraS-like"/>
</dbReference>
<dbReference type="SUPFAM" id="SSF55785">
    <property type="entry name" value="PYP-like sensor domain (PAS domain)"/>
    <property type="match status" value="1"/>
</dbReference>
<evidence type="ECO:0000256" key="1">
    <source>
        <dbReference type="ARBA" id="ARBA00000085"/>
    </source>
</evidence>
<dbReference type="GO" id="GO:0000156">
    <property type="term" value="F:phosphorelay response regulator activity"/>
    <property type="evidence" value="ECO:0007669"/>
    <property type="project" value="TreeGrafter"/>
</dbReference>
<comment type="caution">
    <text evidence="16">The sequence shown here is derived from an EMBL/GenBank/DDBJ whole genome shotgun (WGS) entry which is preliminary data.</text>
</comment>
<keyword evidence="9" id="KW-0067">ATP-binding</keyword>
<gene>
    <name evidence="16" type="ORF">QM089_10530</name>
</gene>
<keyword evidence="5" id="KW-0808">Transferase</keyword>